<feature type="region of interest" description="Disordered" evidence="1">
    <location>
        <begin position="291"/>
        <end position="311"/>
    </location>
</feature>
<proteinExistence type="predicted"/>
<dbReference type="RefSeq" id="WP_283410268.1">
    <property type="nucleotide sequence ID" value="NZ_FXUF01000014.1"/>
</dbReference>
<reference evidence="2" key="1">
    <citation type="submission" date="2017-05" db="EMBL/GenBank/DDBJ databases">
        <authorList>
            <person name="Varghese N."/>
            <person name="Submissions S."/>
        </authorList>
    </citation>
    <scope>NUCLEOTIDE SEQUENCE</scope>
    <source>
        <strain evidence="2">Su22</strain>
    </source>
</reference>
<dbReference type="Proteomes" id="UP001158066">
    <property type="component" value="Unassembled WGS sequence"/>
</dbReference>
<comment type="caution">
    <text evidence="2">The sequence shown here is derived from an EMBL/GenBank/DDBJ whole genome shotgun (WGS) entry which is preliminary data.</text>
</comment>
<gene>
    <name evidence="2" type="ORF">SAMN06296020_11430</name>
</gene>
<organism evidence="2 3">
    <name type="scientific">Anoxynatronum buryatiense</name>
    <dbReference type="NCBI Taxonomy" id="489973"/>
    <lineage>
        <taxon>Bacteria</taxon>
        <taxon>Bacillati</taxon>
        <taxon>Bacillota</taxon>
        <taxon>Clostridia</taxon>
        <taxon>Eubacteriales</taxon>
        <taxon>Clostridiaceae</taxon>
        <taxon>Anoxynatronum</taxon>
    </lineage>
</organism>
<evidence type="ECO:0000256" key="1">
    <source>
        <dbReference type="SAM" id="MobiDB-lite"/>
    </source>
</evidence>
<protein>
    <submittedName>
        <fullName evidence="2">Uncharacterized protein</fullName>
    </submittedName>
</protein>
<evidence type="ECO:0000313" key="2">
    <source>
        <dbReference type="EMBL" id="SMP66424.1"/>
    </source>
</evidence>
<dbReference type="AlphaFoldDB" id="A0AA45WYD5"/>
<sequence>MVYLRIGTRLLFLRAASPEDTCRQLSQKLHLRRVSLDEGQRESDENTCLIFVTPTGLEITDPDDAHGILLAQGSGTAVLSQIINEGLSSIIERVDMGPRILLMRVPEHEEAVLDALAKDYQAQTVSWHEGVRLGEKDQTLLGLTTHRLHQALGEQAVYPRQLLIDQPLHDCYAQLRREALLYITHTLKDGSWYEYRINLYDNRGQYELHYHRLIHVIAALELGFILGESWTRDHALTLLAVMAYQVRLFSFLPPEAIKKILMGLEYDDEGKRLADFDLYYRNRKVGWTDTQKEKHRMSEKRNKKEEGQYRRQELLEKLTGKERERLYRLETDLQSSR</sequence>
<evidence type="ECO:0000313" key="3">
    <source>
        <dbReference type="Proteomes" id="UP001158066"/>
    </source>
</evidence>
<feature type="compositionally biased region" description="Basic and acidic residues" evidence="1">
    <location>
        <begin position="299"/>
        <end position="311"/>
    </location>
</feature>
<accession>A0AA45WYD5</accession>
<keyword evidence="3" id="KW-1185">Reference proteome</keyword>
<dbReference type="EMBL" id="FXUF01000014">
    <property type="protein sequence ID" value="SMP66424.1"/>
    <property type="molecule type" value="Genomic_DNA"/>
</dbReference>
<name>A0AA45WYD5_9CLOT</name>